<dbReference type="PANTHER" id="PTHR12526">
    <property type="entry name" value="GLYCOSYLTRANSFERASE"/>
    <property type="match status" value="1"/>
</dbReference>
<dbReference type="Proteomes" id="UP000283003">
    <property type="component" value="Unassembled WGS sequence"/>
</dbReference>
<accession>A0A437GY47</accession>
<comment type="caution">
    <text evidence="3">The sequence shown here is derived from an EMBL/GenBank/DDBJ whole genome shotgun (WGS) entry which is preliminary data.</text>
</comment>
<keyword evidence="3" id="KW-0808">Transferase</keyword>
<dbReference type="Gene3D" id="3.40.50.2000">
    <property type="entry name" value="Glycogen Phosphorylase B"/>
    <property type="match status" value="2"/>
</dbReference>
<name>A0A437GY47_9SPHN</name>
<proteinExistence type="predicted"/>
<dbReference type="SUPFAM" id="SSF53756">
    <property type="entry name" value="UDP-Glycosyltransferase/glycogen phosphorylase"/>
    <property type="match status" value="1"/>
</dbReference>
<dbReference type="Pfam" id="PF13579">
    <property type="entry name" value="Glyco_trans_4_4"/>
    <property type="match status" value="1"/>
</dbReference>
<gene>
    <name evidence="3" type="primary">wcaI</name>
    <name evidence="3" type="ORF">EKN06_06470</name>
</gene>
<evidence type="ECO:0000313" key="3">
    <source>
        <dbReference type="EMBL" id="RVQ67588.1"/>
    </source>
</evidence>
<feature type="domain" description="Glycosyltransferase subfamily 4-like N-terminal" evidence="2">
    <location>
        <begin position="22"/>
        <end position="208"/>
    </location>
</feature>
<evidence type="ECO:0000259" key="1">
    <source>
        <dbReference type="Pfam" id="PF00534"/>
    </source>
</evidence>
<dbReference type="Pfam" id="PF00534">
    <property type="entry name" value="Glycos_transf_1"/>
    <property type="match status" value="1"/>
</dbReference>
<organism evidence="3 4">
    <name type="scientific">Croceicoccus ponticola</name>
    <dbReference type="NCBI Taxonomy" id="2217664"/>
    <lineage>
        <taxon>Bacteria</taxon>
        <taxon>Pseudomonadati</taxon>
        <taxon>Pseudomonadota</taxon>
        <taxon>Alphaproteobacteria</taxon>
        <taxon>Sphingomonadales</taxon>
        <taxon>Erythrobacteraceae</taxon>
        <taxon>Croceicoccus</taxon>
    </lineage>
</organism>
<dbReference type="InterPro" id="IPR001296">
    <property type="entry name" value="Glyco_trans_1"/>
</dbReference>
<evidence type="ECO:0000313" key="4">
    <source>
        <dbReference type="Proteomes" id="UP000283003"/>
    </source>
</evidence>
<evidence type="ECO:0000259" key="2">
    <source>
        <dbReference type="Pfam" id="PF13579"/>
    </source>
</evidence>
<reference evidence="3 4" key="1">
    <citation type="submission" date="2018-12" db="EMBL/GenBank/DDBJ databases">
        <title>Croceicoccus ponticola sp. nov., a lipolytic bacterium isolated from seawater.</title>
        <authorList>
            <person name="Yoon J.-H."/>
        </authorList>
    </citation>
    <scope>NUCLEOTIDE SEQUENCE [LARGE SCALE GENOMIC DNA]</scope>
    <source>
        <strain evidence="3 4">GM-16</strain>
    </source>
</reference>
<dbReference type="PANTHER" id="PTHR12526:SF633">
    <property type="entry name" value="COLANIC ACID BIOSYNTHESIS GLYCOSYL TRANSFERASE WCAI-RELATED"/>
    <property type="match status" value="1"/>
</dbReference>
<dbReference type="InterPro" id="IPR028098">
    <property type="entry name" value="Glyco_trans_4-like_N"/>
</dbReference>
<dbReference type="GO" id="GO:0016757">
    <property type="term" value="F:glycosyltransferase activity"/>
    <property type="evidence" value="ECO:0007669"/>
    <property type="project" value="InterPro"/>
</dbReference>
<sequence length="411" mass="43996">MNGRTSPRLLIVGLNYAPELVGIGPYTTGLAEGLVQRGWTVDAVVGQPYYPQWARHPDAARGWSHTREGGVGVTRCPHYIPADPSGPKRLVHHASFAASAFAPALRRARATRPDFVLAVAPSLLSVPIARLAARAAGAKLWVHLQDFEVDAAFATGLLKEGAKTAGAARRAERAILNSADLLTTISEPMAQGLRRRTTGTDVAIVRNWANHMESVADASGDAYRREWGLGERRVALYSGNIGNKQGLEIVIEAAKRLRHREDLVFVVCGNGPNRARLEAQGAGLANLLFHDLQPAERVGELLRLADIHLLPQLPGAADLVLPSKLTNMLASSRPTVATADAGTGLAVEVEGCGLIVAPQDVSAFAAAIERLCDDPALAKDLGQRAGRRARERWSRDAIVAEADALLRERIA</sequence>
<dbReference type="AlphaFoldDB" id="A0A437GY47"/>
<dbReference type="NCBIfam" id="NF007640">
    <property type="entry name" value="PRK10307.1"/>
    <property type="match status" value="1"/>
</dbReference>
<dbReference type="RefSeq" id="WP_127612096.1">
    <property type="nucleotide sequence ID" value="NZ_RXOL01000002.1"/>
</dbReference>
<dbReference type="EMBL" id="RXOL01000002">
    <property type="protein sequence ID" value="RVQ67588.1"/>
    <property type="molecule type" value="Genomic_DNA"/>
</dbReference>
<feature type="domain" description="Glycosyl transferase family 1" evidence="1">
    <location>
        <begin position="223"/>
        <end position="385"/>
    </location>
</feature>
<dbReference type="OrthoDB" id="9787293at2"/>
<dbReference type="CDD" id="cd03794">
    <property type="entry name" value="GT4_WbuB-like"/>
    <property type="match status" value="1"/>
</dbReference>
<protein>
    <submittedName>
        <fullName evidence="3">Colanic acid biosynthesis glycosyltransferase WcaI</fullName>
    </submittedName>
</protein>
<keyword evidence="4" id="KW-1185">Reference proteome</keyword>